<dbReference type="Gene3D" id="3.90.1200.10">
    <property type="match status" value="1"/>
</dbReference>
<dbReference type="RefSeq" id="WP_311718085.1">
    <property type="nucleotide sequence ID" value="NZ_JAVREZ010000015.1"/>
</dbReference>
<keyword evidence="3" id="KW-1185">Reference proteome</keyword>
<gene>
    <name evidence="2" type="ORF">RNB18_34855</name>
</gene>
<keyword evidence="2" id="KW-0808">Transferase</keyword>
<dbReference type="Proteomes" id="UP001183824">
    <property type="component" value="Unassembled WGS sequence"/>
</dbReference>
<sequence length="303" mass="33863">MTQNAPIPSDLRRWVSSHLPGAEQVTDVSWPRGSSRVWRFGSGADAVFVKQSPTARDYEREIGGYAYAARALAAHEAPRLLASDRDLQAIMTSRQPGGVVRGLPLDVGEERRVHELAGHLLRRWHDHSEPASEQDRENIRASMANQAEEAAACLESTAGHLDKQQQALVQCVARELPQLAGAVPAVYRHGDYSTRNWMWHPEHGHGVIDFEMAAPGIAVEEFVWLCGAVWVVRPDLKAAYFSGYGRPLSEDEERVLRLLTTRLGVSYLDSGLTKEQPHLVERGHLILTRMTHEYRSRSKPAMP</sequence>
<proteinExistence type="predicted"/>
<dbReference type="EC" id="2.7.1.-" evidence="2"/>
<dbReference type="GO" id="GO:0016740">
    <property type="term" value="F:transferase activity"/>
    <property type="evidence" value="ECO:0007669"/>
    <property type="project" value="UniProtKB-KW"/>
</dbReference>
<feature type="domain" description="Aminoglycoside phosphotransferase" evidence="1">
    <location>
        <begin position="34"/>
        <end position="253"/>
    </location>
</feature>
<dbReference type="InterPro" id="IPR002575">
    <property type="entry name" value="Aminoglycoside_PTrfase"/>
</dbReference>
<dbReference type="EMBL" id="JAVREZ010000015">
    <property type="protein sequence ID" value="MDT0485301.1"/>
    <property type="molecule type" value="Genomic_DNA"/>
</dbReference>
<evidence type="ECO:0000313" key="2">
    <source>
        <dbReference type="EMBL" id="MDT0485301.1"/>
    </source>
</evidence>
<accession>A0ABU2VI80</accession>
<evidence type="ECO:0000313" key="3">
    <source>
        <dbReference type="Proteomes" id="UP001183824"/>
    </source>
</evidence>
<dbReference type="InterPro" id="IPR011009">
    <property type="entry name" value="Kinase-like_dom_sf"/>
</dbReference>
<dbReference type="SUPFAM" id="SSF56112">
    <property type="entry name" value="Protein kinase-like (PK-like)"/>
    <property type="match status" value="1"/>
</dbReference>
<protein>
    <submittedName>
        <fullName evidence="2">Aminoglycoside phosphotransferase family protein</fullName>
        <ecNumber evidence="2">2.7.1.-</ecNumber>
    </submittedName>
</protein>
<organism evidence="2 3">
    <name type="scientific">Streptomyces doebereineriae</name>
    <dbReference type="NCBI Taxonomy" id="3075528"/>
    <lineage>
        <taxon>Bacteria</taxon>
        <taxon>Bacillati</taxon>
        <taxon>Actinomycetota</taxon>
        <taxon>Actinomycetes</taxon>
        <taxon>Kitasatosporales</taxon>
        <taxon>Streptomycetaceae</taxon>
        <taxon>Streptomyces</taxon>
    </lineage>
</organism>
<evidence type="ECO:0000259" key="1">
    <source>
        <dbReference type="Pfam" id="PF01636"/>
    </source>
</evidence>
<reference evidence="3" key="1">
    <citation type="submission" date="2023-07" db="EMBL/GenBank/DDBJ databases">
        <title>30 novel species of actinomycetes from the DSMZ collection.</title>
        <authorList>
            <person name="Nouioui I."/>
        </authorList>
    </citation>
    <scope>NUCLEOTIDE SEQUENCE [LARGE SCALE GENOMIC DNA]</scope>
    <source>
        <strain evidence="3">DSM 41640</strain>
    </source>
</reference>
<comment type="caution">
    <text evidence="2">The sequence shown here is derived from an EMBL/GenBank/DDBJ whole genome shotgun (WGS) entry which is preliminary data.</text>
</comment>
<name>A0ABU2VI80_9ACTN</name>
<dbReference type="Pfam" id="PF01636">
    <property type="entry name" value="APH"/>
    <property type="match status" value="1"/>
</dbReference>